<dbReference type="OrthoDB" id="120976at2759"/>
<keyword evidence="2" id="KW-0812">Transmembrane</keyword>
<keyword evidence="2" id="KW-0472">Membrane</keyword>
<proteinExistence type="predicted"/>
<protein>
    <submittedName>
        <fullName evidence="3">Nlrc3 protein</fullName>
    </submittedName>
</protein>
<evidence type="ECO:0000313" key="3">
    <source>
        <dbReference type="EMBL" id="CAE7356703.1"/>
    </source>
</evidence>
<gene>
    <name evidence="3" type="primary">Nlrc3</name>
    <name evidence="3" type="ORF">SNEC2469_LOCUS9342</name>
</gene>
<reference evidence="3" key="1">
    <citation type="submission" date="2021-02" db="EMBL/GenBank/DDBJ databases">
        <authorList>
            <person name="Dougan E. K."/>
            <person name="Rhodes N."/>
            <person name="Thang M."/>
            <person name="Chan C."/>
        </authorList>
    </citation>
    <scope>NUCLEOTIDE SEQUENCE</scope>
</reference>
<evidence type="ECO:0000256" key="1">
    <source>
        <dbReference type="SAM" id="MobiDB-lite"/>
    </source>
</evidence>
<evidence type="ECO:0000313" key="4">
    <source>
        <dbReference type="Proteomes" id="UP000601435"/>
    </source>
</evidence>
<accession>A0A812PRJ8</accession>
<name>A0A812PRJ8_9DINO</name>
<organism evidence="3 4">
    <name type="scientific">Symbiodinium necroappetens</name>
    <dbReference type="NCBI Taxonomy" id="1628268"/>
    <lineage>
        <taxon>Eukaryota</taxon>
        <taxon>Sar</taxon>
        <taxon>Alveolata</taxon>
        <taxon>Dinophyceae</taxon>
        <taxon>Suessiales</taxon>
        <taxon>Symbiodiniaceae</taxon>
        <taxon>Symbiodinium</taxon>
    </lineage>
</organism>
<comment type="caution">
    <text evidence="3">The sequence shown here is derived from an EMBL/GenBank/DDBJ whole genome shotgun (WGS) entry which is preliminary data.</text>
</comment>
<feature type="transmembrane region" description="Helical" evidence="2">
    <location>
        <begin position="585"/>
        <end position="614"/>
    </location>
</feature>
<feature type="transmembrane region" description="Helical" evidence="2">
    <location>
        <begin position="634"/>
        <end position="656"/>
    </location>
</feature>
<evidence type="ECO:0000256" key="2">
    <source>
        <dbReference type="SAM" id="Phobius"/>
    </source>
</evidence>
<feature type="transmembrane region" description="Helical" evidence="2">
    <location>
        <begin position="520"/>
        <end position="538"/>
    </location>
</feature>
<dbReference type="InterPro" id="IPR052394">
    <property type="entry name" value="LRR-containing"/>
</dbReference>
<dbReference type="Gene3D" id="3.80.10.10">
    <property type="entry name" value="Ribonuclease Inhibitor"/>
    <property type="match status" value="1"/>
</dbReference>
<keyword evidence="4" id="KW-1185">Reference proteome</keyword>
<dbReference type="PANTHER" id="PTHR24114">
    <property type="entry name" value="LEUCINE RICH REPEAT FAMILY PROTEIN"/>
    <property type="match status" value="1"/>
</dbReference>
<dbReference type="SMART" id="SM00368">
    <property type="entry name" value="LRR_RI"/>
    <property type="match status" value="4"/>
</dbReference>
<dbReference type="PANTHER" id="PTHR24114:SF2">
    <property type="entry name" value="F-BOX DOMAIN-CONTAINING PROTEIN-RELATED"/>
    <property type="match status" value="1"/>
</dbReference>
<dbReference type="Pfam" id="PF13516">
    <property type="entry name" value="LRR_6"/>
    <property type="match status" value="1"/>
</dbReference>
<dbReference type="AlphaFoldDB" id="A0A812PRJ8"/>
<keyword evidence="2" id="KW-1133">Transmembrane helix</keyword>
<feature type="region of interest" description="Disordered" evidence="1">
    <location>
        <begin position="1"/>
        <end position="21"/>
    </location>
</feature>
<dbReference type="InterPro" id="IPR001611">
    <property type="entry name" value="Leu-rich_rpt"/>
</dbReference>
<dbReference type="Proteomes" id="UP000601435">
    <property type="component" value="Unassembled WGS sequence"/>
</dbReference>
<dbReference type="EMBL" id="CAJNJA010015129">
    <property type="protein sequence ID" value="CAE7356703.1"/>
    <property type="molecule type" value="Genomic_DNA"/>
</dbReference>
<sequence>MRRRASTGADSQASVAAMGPREKRPWYSDLRDPAALADLLLDPRIDVRLIRGTYLEKLHQAKQTVIRRQEIETEADAVVTPEELLRWKTDEGFRRRVRIIGVSHVWETMEHPDPTGHQLGMLVNARLWPDKWSWYFFDYMSIYQFYRGYQYSRQQRCFDAAMLHMHFFYAHEHTYTYCIESLTPPDQIDGDRKIEVFFTPDGRGESGQVQEVQIQALNANTTPYSHRGWCEAEMQWSSMRDRLQTHSLGSRCLHPWNRAPMPPNVFQEKVLQKDLKFTHRNNSDQVVQLQARVFMDKALNCTSLSLTRLPRDQVVVLGRALCFYKKLQTLSVTNSILDKEGCEELGKNLRVKMLNLTRNTMLDGSLAALSAGLVDNRSVLHANLSCLLLGDAHVKAIADVLRSQSSQLQTLDLSKNEIEDDGAAALAEVLPANQCLRNLILCSNRISTVGATAFARAIQTGEVTLQMLDLDQNEFAELGKSALVVAADEAWRKGVRRFVVTFRPHGKKELKPKLQTLRIWMMRVAVTTQTLCYLLHVLRVLTWWREFLAFAKYVEYLQKDPEVSSSYSSEQLDAARARAWSGAWLLLPAAVLLLVILCYVGGLALDFIFAALLWHQGFWFRGLSLGLKKPWRTLRKFGFVGCRAFLVVLTLMLACFRSWSFTARLTMYITVADVALQGASRAHDLGALILRVIHLTSRQCKALSDVAEPFTV</sequence>
<dbReference type="InterPro" id="IPR032675">
    <property type="entry name" value="LRR_dom_sf"/>
</dbReference>
<dbReference type="SUPFAM" id="SSF52047">
    <property type="entry name" value="RNI-like"/>
    <property type="match status" value="1"/>
</dbReference>